<dbReference type="Proteomes" id="UP000233769">
    <property type="component" value="Chromosome tk0001"/>
</dbReference>
<protein>
    <submittedName>
        <fullName evidence="1">Uncharacterized protein</fullName>
    </submittedName>
</protein>
<accession>A0A2N9ATJ2</accession>
<name>A0A2N9ATJ2_METEX</name>
<dbReference type="EMBL" id="LT962688">
    <property type="protein sequence ID" value="SOR30671.1"/>
    <property type="molecule type" value="Genomic_DNA"/>
</dbReference>
<proteinExistence type="predicted"/>
<reference evidence="2" key="1">
    <citation type="submission" date="2017-10" db="EMBL/GenBank/DDBJ databases">
        <authorList>
            <person name="Regsiter A."/>
            <person name="William W."/>
        </authorList>
    </citation>
    <scope>NUCLEOTIDE SEQUENCE [LARGE SCALE GENOMIC DNA]</scope>
</reference>
<dbReference type="AlphaFoldDB" id="A0A2N9ATJ2"/>
<evidence type="ECO:0000313" key="1">
    <source>
        <dbReference type="EMBL" id="SOR30671.1"/>
    </source>
</evidence>
<gene>
    <name evidence="1" type="ORF">TK0001_4069</name>
</gene>
<evidence type="ECO:0000313" key="2">
    <source>
        <dbReference type="Proteomes" id="UP000233769"/>
    </source>
</evidence>
<sequence>MMDNGTFVCPDPGPLAREALDVIGLPSDVPEVRIELRTNLVTVNGRRVTPADATLVRNAVVCDPHPSGPEPRERDLEFVRRALVIRALLNVPAGAEGED</sequence>
<organism evidence="1 2">
    <name type="scientific">Methylorubrum extorquens</name>
    <name type="common">Methylobacterium dichloromethanicum</name>
    <name type="synonym">Methylobacterium extorquens</name>
    <dbReference type="NCBI Taxonomy" id="408"/>
    <lineage>
        <taxon>Bacteria</taxon>
        <taxon>Pseudomonadati</taxon>
        <taxon>Pseudomonadota</taxon>
        <taxon>Alphaproteobacteria</taxon>
        <taxon>Hyphomicrobiales</taxon>
        <taxon>Methylobacteriaceae</taxon>
        <taxon>Methylorubrum</taxon>
    </lineage>
</organism>